<dbReference type="AlphaFoldDB" id="A0A919F8E4"/>
<proteinExistence type="predicted"/>
<name>A0A919F8E4_9XANT</name>
<dbReference type="RefSeq" id="WP_434029341.1">
    <property type="nucleotide sequence ID" value="NZ_BNBA01000015.1"/>
</dbReference>
<dbReference type="Gene3D" id="3.40.630.40">
    <property type="entry name" value="Zn-dependent exopeptidases"/>
    <property type="match status" value="1"/>
</dbReference>
<dbReference type="SUPFAM" id="SSF53187">
    <property type="entry name" value="Zn-dependent exopeptidases"/>
    <property type="match status" value="1"/>
</dbReference>
<protein>
    <submittedName>
        <fullName evidence="1">N-formylglutamate deformylase</fullName>
    </submittedName>
</protein>
<evidence type="ECO:0000313" key="2">
    <source>
        <dbReference type="Proteomes" id="UP000623958"/>
    </source>
</evidence>
<dbReference type="InterPro" id="IPR010247">
    <property type="entry name" value="HutG_amidohyd"/>
</dbReference>
<keyword evidence="2" id="KW-1185">Reference proteome</keyword>
<comment type="caution">
    <text evidence="1">The sequence shown here is derived from an EMBL/GenBank/DDBJ whole genome shotgun (WGS) entry which is preliminary data.</text>
</comment>
<dbReference type="InterPro" id="IPR007709">
    <property type="entry name" value="N-FG_amidohydro"/>
</dbReference>
<accession>A0A919F8E4</accession>
<sequence>MTSLPDWLELHRGDAPLIVSFPHTGTELPASEAAGFASPWLARRDADWWVHHLYDFAQALGATTIRTSVSRSVIDVNRDPSGASLYPGQNTTGLCPLTTFDDEPLYRPGAEPDEAAIARRRAAWFTPYHDALASEIARLRGRHGRIVVYDAHSIRSHIPHLFDGELPQFNIGTNGDTSCDDALTDEVERICRASGLGTVRNGRFKGGWITRHHADPARGVHSIQMELACRGYIDEPAVPSPDNWPTPWDPERAAPLRQVLQQVLAACIAFAASPRDAASSPY</sequence>
<dbReference type="NCBIfam" id="TIGR02017">
    <property type="entry name" value="hutG_amidohyd"/>
    <property type="match status" value="1"/>
</dbReference>
<reference evidence="1" key="1">
    <citation type="journal article" date="2014" name="Int. J. Syst. Evol. Microbiol.">
        <title>Complete genome sequence of Corynebacterium casei LMG S-19264T (=DSM 44701T), isolated from a smear-ripened cheese.</title>
        <authorList>
            <consortium name="US DOE Joint Genome Institute (JGI-PGF)"/>
            <person name="Walter F."/>
            <person name="Albersmeier A."/>
            <person name="Kalinowski J."/>
            <person name="Ruckert C."/>
        </authorList>
    </citation>
    <scope>NUCLEOTIDE SEQUENCE</scope>
    <source>
        <strain evidence="1">JCM 13306</strain>
    </source>
</reference>
<reference evidence="1" key="2">
    <citation type="submission" date="2020-09" db="EMBL/GenBank/DDBJ databases">
        <authorList>
            <person name="Sun Q."/>
            <person name="Ohkuma M."/>
        </authorList>
    </citation>
    <scope>NUCLEOTIDE SEQUENCE</scope>
    <source>
        <strain evidence="1">JCM 13306</strain>
    </source>
</reference>
<dbReference type="Proteomes" id="UP000623958">
    <property type="component" value="Unassembled WGS sequence"/>
</dbReference>
<gene>
    <name evidence="1" type="primary">hutG</name>
    <name evidence="1" type="ORF">GCM10009090_21090</name>
</gene>
<dbReference type="EMBL" id="BNBA01000015">
    <property type="protein sequence ID" value="GHH54390.1"/>
    <property type="molecule type" value="Genomic_DNA"/>
</dbReference>
<evidence type="ECO:0000313" key="1">
    <source>
        <dbReference type="EMBL" id="GHH54390.1"/>
    </source>
</evidence>
<dbReference type="Pfam" id="PF05013">
    <property type="entry name" value="FGase"/>
    <property type="match status" value="1"/>
</dbReference>
<organism evidence="1 2">
    <name type="scientific">Xanthomonas boreopolis</name>
    <dbReference type="NCBI Taxonomy" id="86183"/>
    <lineage>
        <taxon>Bacteria</taxon>
        <taxon>Pseudomonadati</taxon>
        <taxon>Pseudomonadota</taxon>
        <taxon>Gammaproteobacteria</taxon>
        <taxon>Lysobacterales</taxon>
        <taxon>Lysobacteraceae</taxon>
        <taxon>Xanthomonas</taxon>
    </lineage>
</organism>